<reference evidence="13 14" key="1">
    <citation type="submission" date="2018-09" db="EMBL/GenBank/DDBJ databases">
        <title>Genomic Encyclopedia of Type Strains, Phase III (KMG-III): the genomes of soil and plant-associated and newly described type strains.</title>
        <authorList>
            <person name="Whitman W."/>
        </authorList>
    </citation>
    <scope>NUCLEOTIDE SEQUENCE [LARGE SCALE GENOMIC DNA]</scope>
    <source>
        <strain evidence="13 14">CECT 7938</strain>
    </source>
</reference>
<dbReference type="EMBL" id="RAPY01000001">
    <property type="protein sequence ID" value="RKE55715.1"/>
    <property type="molecule type" value="Genomic_DNA"/>
</dbReference>
<dbReference type="SUPFAM" id="SSF110942">
    <property type="entry name" value="HSP90 C-terminal domain"/>
    <property type="match status" value="1"/>
</dbReference>
<feature type="binding site" evidence="11">
    <location>
        <position position="374"/>
    </location>
    <ligand>
        <name>ATP</name>
        <dbReference type="ChEBI" id="CHEBI:30616"/>
    </ligand>
</feature>
<dbReference type="Gene3D" id="3.30.565.10">
    <property type="entry name" value="Histidine kinase-like ATPase, C-terminal domain"/>
    <property type="match status" value="1"/>
</dbReference>
<dbReference type="Proteomes" id="UP000286246">
    <property type="component" value="Unassembled WGS sequence"/>
</dbReference>
<dbReference type="PRINTS" id="PR00775">
    <property type="entry name" value="HEATSHOCK90"/>
</dbReference>
<evidence type="ECO:0000256" key="3">
    <source>
        <dbReference type="ARBA" id="ARBA00022741"/>
    </source>
</evidence>
<sequence>MNEFLPSCPTIAIWNTDCALITKIIKLNSNIQIMNPEKGSISIHTENIFPVIKKFLYSDNEIFLRELVSNAVDASQKIKRLASLGQYNGETGELIVDVKFDEAAKTITISDNGIGMTAEEIKKYINQIAFSGATEFMEKFKEANDANEIIGRFGLGFYSAFMVADTVEIQSLSYQDGAEPAHWTCDGSTSYEISTGTRTTRGTDIILHINDESTEFLSQARLQEILDKYAKFLPIPIRFGTKTSSEPDGEDEEGKPKYKSVEVDNIINNTNPAWTKSPSELKDEDYLAFYRELYPYSMDEPLFWIHLNVDYPFNLTGILYFPKVKNELEIQRNKIKLYSRQVFITDEVKDIVPEFLMLLHGVIDSPDIPLNVSRSFLQADSNVKKINSYITKKVADKLNEIFKTDRKGFEEKWTDIGLFIKYGMLSDEKFAEKASDFCLVKNTNNASFTIKEYYEKVKDIQVDKDGNIVYLYTHDAAQQDGFIQTALNKGYDVLVLDGPLDTHFTSYLEQKGGEKVQLKRVDADVIDKLIQKDEKIELSLSEEESKKALEVFEKAISRQDMKVEVDALREGDLPVSVTIDEFMRRMKDMAKTGGGGMNFYGSLPDNYKVTVNGNHPLIKRILSSSDEESAKLAKQAFDLALLSRGLLSGADLTSFVKRSVEMI</sequence>
<keyword evidence="14" id="KW-1185">Reference proteome</keyword>
<evidence type="ECO:0000256" key="9">
    <source>
        <dbReference type="ARBA" id="ARBA00079544"/>
    </source>
</evidence>
<dbReference type="GO" id="GO:0005524">
    <property type="term" value="F:ATP binding"/>
    <property type="evidence" value="ECO:0007669"/>
    <property type="project" value="UniProtKB-KW"/>
</dbReference>
<evidence type="ECO:0000256" key="4">
    <source>
        <dbReference type="ARBA" id="ARBA00022840"/>
    </source>
</evidence>
<dbReference type="SUPFAM" id="SSF55874">
    <property type="entry name" value="ATPase domain of HSP90 chaperone/DNA topoisomerase II/histidine kinase"/>
    <property type="match status" value="1"/>
</dbReference>
<evidence type="ECO:0000256" key="11">
    <source>
        <dbReference type="PIRSR" id="PIRSR002583-1"/>
    </source>
</evidence>
<name>A0A420BGA8_SPHD1</name>
<evidence type="ECO:0000256" key="6">
    <source>
        <dbReference type="ARBA" id="ARBA00023186"/>
    </source>
</evidence>
<keyword evidence="2" id="KW-0963">Cytoplasm</keyword>
<comment type="caution">
    <text evidence="13">The sequence shown here is derived from an EMBL/GenBank/DDBJ whole genome shotgun (WGS) entry which is preliminary data.</text>
</comment>
<dbReference type="NCBIfam" id="NF003555">
    <property type="entry name" value="PRK05218.1"/>
    <property type="match status" value="1"/>
</dbReference>
<evidence type="ECO:0000256" key="7">
    <source>
        <dbReference type="ARBA" id="ARBA00067988"/>
    </source>
</evidence>
<evidence type="ECO:0000313" key="14">
    <source>
        <dbReference type="Proteomes" id="UP000286246"/>
    </source>
</evidence>
<keyword evidence="4 11" id="KW-0067">ATP-binding</keyword>
<evidence type="ECO:0000256" key="2">
    <source>
        <dbReference type="ARBA" id="ARBA00022490"/>
    </source>
</evidence>
<protein>
    <recommendedName>
        <fullName evidence="8">Chaperone protein HtpG</fullName>
    </recommendedName>
    <alternativeName>
        <fullName evidence="7">Chaperone protein htpG</fullName>
    </alternativeName>
    <alternativeName>
        <fullName evidence="9 10">Heat shock protein HtpG</fullName>
    </alternativeName>
</protein>
<feature type="binding site" evidence="11">
    <location>
        <position position="111"/>
    </location>
    <ligand>
        <name>ATP</name>
        <dbReference type="ChEBI" id="CHEBI:30616"/>
    </ligand>
</feature>
<dbReference type="GO" id="GO:0016887">
    <property type="term" value="F:ATP hydrolysis activity"/>
    <property type="evidence" value="ECO:0007669"/>
    <property type="project" value="InterPro"/>
</dbReference>
<evidence type="ECO:0000256" key="8">
    <source>
        <dbReference type="ARBA" id="ARBA00070675"/>
    </source>
</evidence>
<dbReference type="Gene3D" id="3.30.230.80">
    <property type="match status" value="1"/>
</dbReference>
<evidence type="ECO:0000259" key="12">
    <source>
        <dbReference type="SMART" id="SM00387"/>
    </source>
</evidence>
<keyword evidence="6" id="KW-0143">Chaperone</keyword>
<dbReference type="InterPro" id="IPR036890">
    <property type="entry name" value="HATPase_C_sf"/>
</dbReference>
<evidence type="ECO:0000256" key="1">
    <source>
        <dbReference type="ARBA" id="ARBA00008239"/>
    </source>
</evidence>
<dbReference type="FunFam" id="3.30.230.80:FF:000008">
    <property type="entry name" value="Molecular chaperone HtpG"/>
    <property type="match status" value="1"/>
</dbReference>
<keyword evidence="3 11" id="KW-0547">Nucleotide-binding</keyword>
<dbReference type="GO" id="GO:0140662">
    <property type="term" value="F:ATP-dependent protein folding chaperone"/>
    <property type="evidence" value="ECO:0007669"/>
    <property type="project" value="InterPro"/>
</dbReference>
<dbReference type="PANTHER" id="PTHR11528">
    <property type="entry name" value="HEAT SHOCK PROTEIN 90 FAMILY MEMBER"/>
    <property type="match status" value="1"/>
</dbReference>
<dbReference type="Gene3D" id="1.20.120.790">
    <property type="entry name" value="Heat shock protein 90, C-terminal domain"/>
    <property type="match status" value="1"/>
</dbReference>
<dbReference type="Pfam" id="PF00183">
    <property type="entry name" value="HSP90"/>
    <property type="match status" value="1"/>
</dbReference>
<feature type="binding site" evidence="11">
    <location>
        <begin position="131"/>
        <end position="132"/>
    </location>
    <ligand>
        <name>ATP</name>
        <dbReference type="ChEBI" id="CHEBI:30616"/>
    </ligand>
</feature>
<evidence type="ECO:0000256" key="10">
    <source>
        <dbReference type="ARBA" id="ARBA00080411"/>
    </source>
</evidence>
<accession>A0A420BGA8</accession>
<dbReference type="Pfam" id="PF13589">
    <property type="entry name" value="HATPase_c_3"/>
    <property type="match status" value="1"/>
</dbReference>
<dbReference type="PIRSF" id="PIRSF002583">
    <property type="entry name" value="Hsp90"/>
    <property type="match status" value="1"/>
</dbReference>
<dbReference type="InterPro" id="IPR020575">
    <property type="entry name" value="Hsp90_N"/>
</dbReference>
<keyword evidence="5" id="KW-0346">Stress response</keyword>
<gene>
    <name evidence="13" type="ORF">DFQ12_0552</name>
</gene>
<dbReference type="Gene3D" id="3.40.50.11260">
    <property type="match status" value="1"/>
</dbReference>
<dbReference type="SMART" id="SM00387">
    <property type="entry name" value="HATPase_c"/>
    <property type="match status" value="1"/>
</dbReference>
<organism evidence="13 14">
    <name type="scientific">Sphingobacterium detergens</name>
    <dbReference type="NCBI Taxonomy" id="1145106"/>
    <lineage>
        <taxon>Bacteria</taxon>
        <taxon>Pseudomonadati</taxon>
        <taxon>Bacteroidota</taxon>
        <taxon>Sphingobacteriia</taxon>
        <taxon>Sphingobacteriales</taxon>
        <taxon>Sphingobacteriaceae</taxon>
        <taxon>Sphingobacterium</taxon>
    </lineage>
</organism>
<feature type="domain" description="Histidine kinase/HSP90-like ATPase" evidence="12">
    <location>
        <begin position="59"/>
        <end position="213"/>
    </location>
</feature>
<dbReference type="InterPro" id="IPR003594">
    <property type="entry name" value="HATPase_dom"/>
</dbReference>
<feature type="binding site" evidence="11">
    <location>
        <position position="66"/>
    </location>
    <ligand>
        <name>ATP</name>
        <dbReference type="ChEBI" id="CHEBI:30616"/>
    </ligand>
</feature>
<dbReference type="InterPro" id="IPR037196">
    <property type="entry name" value="HSP90_C"/>
</dbReference>
<dbReference type="GO" id="GO:0051082">
    <property type="term" value="F:unfolded protein binding"/>
    <property type="evidence" value="ECO:0007669"/>
    <property type="project" value="InterPro"/>
</dbReference>
<dbReference type="InterPro" id="IPR001404">
    <property type="entry name" value="Hsp90_fam"/>
</dbReference>
<dbReference type="FunFam" id="3.30.565.10:FF:000076">
    <property type="entry name" value="Molecular chaperone HtpG"/>
    <property type="match status" value="1"/>
</dbReference>
<feature type="binding site" evidence="11">
    <location>
        <position position="70"/>
    </location>
    <ligand>
        <name>ATP</name>
        <dbReference type="ChEBI" id="CHEBI:30616"/>
    </ligand>
</feature>
<comment type="similarity">
    <text evidence="1">Belongs to the heat shock protein 90 family.</text>
</comment>
<dbReference type="AlphaFoldDB" id="A0A420BGA8"/>
<evidence type="ECO:0000256" key="5">
    <source>
        <dbReference type="ARBA" id="ARBA00023016"/>
    </source>
</evidence>
<proteinExistence type="inferred from homology"/>
<feature type="binding site" evidence="11">
    <location>
        <position position="116"/>
    </location>
    <ligand>
        <name>ATP</name>
        <dbReference type="ChEBI" id="CHEBI:30616"/>
    </ligand>
</feature>
<dbReference type="InterPro" id="IPR020568">
    <property type="entry name" value="Ribosomal_Su5_D2-typ_SF"/>
</dbReference>
<dbReference type="CDD" id="cd16927">
    <property type="entry name" value="HATPase_Hsp90-like"/>
    <property type="match status" value="1"/>
</dbReference>
<feature type="binding site" evidence="11">
    <location>
        <position position="203"/>
    </location>
    <ligand>
        <name>ATP</name>
        <dbReference type="ChEBI" id="CHEBI:30616"/>
    </ligand>
</feature>
<evidence type="ECO:0000313" key="13">
    <source>
        <dbReference type="EMBL" id="RKE55715.1"/>
    </source>
</evidence>
<dbReference type="SUPFAM" id="SSF54211">
    <property type="entry name" value="Ribosomal protein S5 domain 2-like"/>
    <property type="match status" value="1"/>
</dbReference>